<dbReference type="Proteomes" id="UP001328107">
    <property type="component" value="Unassembled WGS sequence"/>
</dbReference>
<keyword evidence="2" id="KW-1185">Reference proteome</keyword>
<dbReference type="InterPro" id="IPR024079">
    <property type="entry name" value="MetalloPept_cat_dom_sf"/>
</dbReference>
<evidence type="ECO:0008006" key="3">
    <source>
        <dbReference type="Google" id="ProtNLM"/>
    </source>
</evidence>
<comment type="caution">
    <text evidence="1">The sequence shown here is derived from an EMBL/GenBank/DDBJ whole genome shotgun (WGS) entry which is preliminary data.</text>
</comment>
<accession>A0AAN5IF36</accession>
<proteinExistence type="predicted"/>
<evidence type="ECO:0000313" key="1">
    <source>
        <dbReference type="EMBL" id="GMR62369.1"/>
    </source>
</evidence>
<feature type="non-terminal residue" evidence="1">
    <location>
        <position position="195"/>
    </location>
</feature>
<feature type="non-terminal residue" evidence="1">
    <location>
        <position position="1"/>
    </location>
</feature>
<dbReference type="EMBL" id="BTRK01000006">
    <property type="protein sequence ID" value="GMR62369.1"/>
    <property type="molecule type" value="Genomic_DNA"/>
</dbReference>
<sequence length="195" mass="22928">WIRHVNQFGFTVLGQYMQILDDLVVYTDFDSLDTNLTTMRTINHNITTRYFEHIPRRTGCAWFDVVHSFNTTEIQLEEKYKAYEDMMNYYRVQMSFAYNAFNFIEAYKVAMLGATFYPIHENSTESTWIGVLAHIIGHEIYHSFVREELQNRSVEYKSEVECLQQHYNQSCQLFAETECNSGNKTLSEDGSDVEG</sequence>
<name>A0AAN5IF36_9BILA</name>
<dbReference type="AlphaFoldDB" id="A0AAN5IF36"/>
<dbReference type="SUPFAM" id="SSF55486">
    <property type="entry name" value="Metalloproteases ('zincins'), catalytic domain"/>
    <property type="match status" value="1"/>
</dbReference>
<dbReference type="GO" id="GO:0008237">
    <property type="term" value="F:metallopeptidase activity"/>
    <property type="evidence" value="ECO:0007669"/>
    <property type="project" value="InterPro"/>
</dbReference>
<organism evidence="1 2">
    <name type="scientific">Pristionchus mayeri</name>
    <dbReference type="NCBI Taxonomy" id="1317129"/>
    <lineage>
        <taxon>Eukaryota</taxon>
        <taxon>Metazoa</taxon>
        <taxon>Ecdysozoa</taxon>
        <taxon>Nematoda</taxon>
        <taxon>Chromadorea</taxon>
        <taxon>Rhabditida</taxon>
        <taxon>Rhabditina</taxon>
        <taxon>Diplogasteromorpha</taxon>
        <taxon>Diplogasteroidea</taxon>
        <taxon>Neodiplogasteridae</taxon>
        <taxon>Pristionchus</taxon>
    </lineage>
</organism>
<gene>
    <name evidence="1" type="ORF">PMAYCL1PPCAC_32564</name>
</gene>
<protein>
    <recommendedName>
        <fullName evidence="3">Peptidase</fullName>
    </recommendedName>
</protein>
<reference evidence="2" key="1">
    <citation type="submission" date="2022-10" db="EMBL/GenBank/DDBJ databases">
        <title>Genome assembly of Pristionchus species.</title>
        <authorList>
            <person name="Yoshida K."/>
            <person name="Sommer R.J."/>
        </authorList>
    </citation>
    <scope>NUCLEOTIDE SEQUENCE [LARGE SCALE GENOMIC DNA]</scope>
    <source>
        <strain evidence="2">RS5460</strain>
    </source>
</reference>
<dbReference type="Gene3D" id="3.40.390.10">
    <property type="entry name" value="Collagenase (Catalytic Domain)"/>
    <property type="match status" value="1"/>
</dbReference>
<evidence type="ECO:0000313" key="2">
    <source>
        <dbReference type="Proteomes" id="UP001328107"/>
    </source>
</evidence>